<dbReference type="InterPro" id="IPR013491">
    <property type="entry name" value="Tape_meas_N"/>
</dbReference>
<feature type="compositionally biased region" description="Basic and acidic residues" evidence="1">
    <location>
        <begin position="126"/>
        <end position="135"/>
    </location>
</feature>
<feature type="region of interest" description="Disordered" evidence="1">
    <location>
        <begin position="578"/>
        <end position="599"/>
    </location>
</feature>
<evidence type="ECO:0008006" key="4">
    <source>
        <dbReference type="Google" id="ProtNLM"/>
    </source>
</evidence>
<protein>
    <recommendedName>
        <fullName evidence="4">Phage tail tape measure protein</fullName>
    </recommendedName>
</protein>
<feature type="region of interest" description="Disordered" evidence="1">
    <location>
        <begin position="126"/>
        <end position="151"/>
    </location>
</feature>
<evidence type="ECO:0000256" key="1">
    <source>
        <dbReference type="SAM" id="MobiDB-lite"/>
    </source>
</evidence>
<evidence type="ECO:0000313" key="3">
    <source>
        <dbReference type="Proteomes" id="UP000704738"/>
    </source>
</evidence>
<feature type="compositionally biased region" description="Basic and acidic residues" evidence="1">
    <location>
        <begin position="578"/>
        <end position="589"/>
    </location>
</feature>
<sequence length="768" mass="84469">MLQTEIARLVGKLQFDIEGMPKLRQFQAQMQKTGLKYSKLAAQLNKKISLPAPDTKAFDRALAAYHHKLKRQSDVEASLSNQRSKVFHKELAARTLLNAGTKENTRIQLPSMDSVRADAVAKAKLRAQYERDNPAPKKRGRPASASTQLTQEKIKLARLESIHAKTRTQSMQAQAKLAGQMTKNQLLAVTLEAKQMDQATKAIKERHRVEDRAARAQRIAENHAERQQRFKWAQDRQSHWEANKNAPRGFLSRLGGTANSVIGELGIGGSAMRAVSGFAAALGPAGLAVIGLTAAFTGATAVIGKLNEVADKQETGVKTAESYNASFNSLSQDPNVRKQWRQRFTESQMATGGAIDVETAKDFRTFASTQQAFGKSMDATIKAWEQRGKMFTITGASQDDRREVNRQLNQLQADGQGDKADWNIISERVPMLAPYIAKEFAKANNVKGSTEEQMAAFTKHLKKGKGFEYKWVDAAINQINSEKNAAFLEGLQSVTAARQRLDNQKFLADNQIHSDQELSAAAKERIAAQTRMAEAMVPVNEAMAKAAELSTEAATGLTNLGASLLDFTTGIIPGMKSASERKEEARQADYRNSFPPSPLKADVKADQDVMAENQKQKFTPSLLKAGVKHDQDEMAANRKLAFTLTGPQPGTAAAPLVYPMATLESLRKPPSVPTVQTKLPDSLVPRDQLTMQDVTAALKYNMGGKSDNPEGVAMPLPPIEIKVDQTFHVQAYDPTEAADKLGNQMKEAARTEFYQQIENARARQKDDR</sequence>
<dbReference type="EMBL" id="QJRE01000104">
    <property type="protein sequence ID" value="NWL46573.1"/>
    <property type="molecule type" value="Genomic_DNA"/>
</dbReference>
<dbReference type="AlphaFoldDB" id="A0ABD6N183"/>
<dbReference type="Proteomes" id="UP000704738">
    <property type="component" value="Unassembled WGS sequence"/>
</dbReference>
<dbReference type="RefSeq" id="WP_179052830.1">
    <property type="nucleotide sequence ID" value="NZ_QJRE01000104.1"/>
</dbReference>
<reference evidence="2 3" key="1">
    <citation type="submission" date="2018-06" db="EMBL/GenBank/DDBJ databases">
        <title>Bacteria isolated from soil of Wuhan.</title>
        <authorList>
            <person name="Xiang W."/>
            <person name="Huang C."/>
        </authorList>
    </citation>
    <scope>NUCLEOTIDE SEQUENCE [LARGE SCALE GENOMIC DNA]</scope>
    <source>
        <strain evidence="3">xwS4</strain>
    </source>
</reference>
<comment type="caution">
    <text evidence="2">The sequence shown here is derived from an EMBL/GenBank/DDBJ whole genome shotgun (WGS) entry which is preliminary data.</text>
</comment>
<organism evidence="2 3">
    <name type="scientific">Pseudomonas hunanensis</name>
    <dbReference type="NCBI Taxonomy" id="1247546"/>
    <lineage>
        <taxon>Bacteria</taxon>
        <taxon>Pseudomonadati</taxon>
        <taxon>Pseudomonadota</taxon>
        <taxon>Gammaproteobacteria</taxon>
        <taxon>Pseudomonadales</taxon>
        <taxon>Pseudomonadaceae</taxon>
        <taxon>Pseudomonas</taxon>
    </lineage>
</organism>
<gene>
    <name evidence="2" type="ORF">DM819_12150</name>
</gene>
<name>A0ABD6N183_9PSED</name>
<accession>A0ABD6N183</accession>
<dbReference type="NCBIfam" id="TIGR02675">
    <property type="entry name" value="tape_meas_nterm"/>
    <property type="match status" value="1"/>
</dbReference>
<evidence type="ECO:0000313" key="2">
    <source>
        <dbReference type="EMBL" id="NWL46573.1"/>
    </source>
</evidence>
<proteinExistence type="predicted"/>